<evidence type="ECO:0000313" key="3">
    <source>
        <dbReference type="Proteomes" id="UP000627521"/>
    </source>
</evidence>
<sequence>MNKPLVSIIVPTYNKALLAIETLESIAAQTYKQWECIIVDDGSKIEEYNTILNFTKTDQRFTLHKRPSNKPKGANACRNYGMVLSKGKYIQFFDSDDIMLPHCIAGRVEGLQASTLDFVVFSMDIFDGNQVYVNSDQIIVSTLQEALDEFLSERRLPWNLQRVLFKSKLIKGRISFNEELLRFQDGDFNIRVLTTLQPKFKLIIEVDSRYRMPSKNNPRSQSFYLNVFKSMPIYIQSVSSTLTKDQKQHYQWYFQNWLYAVVGLYTRPEIEYSKFLKAYKALKNNYNISIFKRLILKALFFNKKYLKGFKGHVLLSKWLNKWYGAKTKSSYQLNKNRI</sequence>
<dbReference type="InterPro" id="IPR029044">
    <property type="entry name" value="Nucleotide-diphossugar_trans"/>
</dbReference>
<dbReference type="PANTHER" id="PTHR22916">
    <property type="entry name" value="GLYCOSYLTRANSFERASE"/>
    <property type="match status" value="1"/>
</dbReference>
<dbReference type="Pfam" id="PF00535">
    <property type="entry name" value="Glycos_transf_2"/>
    <property type="match status" value="1"/>
</dbReference>
<dbReference type="InterPro" id="IPR001173">
    <property type="entry name" value="Glyco_trans_2-like"/>
</dbReference>
<dbReference type="RefSeq" id="WP_191100048.1">
    <property type="nucleotide sequence ID" value="NZ_JACXXF010000005.1"/>
</dbReference>
<keyword evidence="3" id="KW-1185">Reference proteome</keyword>
<evidence type="ECO:0000259" key="1">
    <source>
        <dbReference type="Pfam" id="PF00535"/>
    </source>
</evidence>
<organism evidence="2 3">
    <name type="scientific">Olleya marilimosa</name>
    <dbReference type="NCBI Taxonomy" id="272164"/>
    <lineage>
        <taxon>Bacteria</taxon>
        <taxon>Pseudomonadati</taxon>
        <taxon>Bacteroidota</taxon>
        <taxon>Flavobacteriia</taxon>
        <taxon>Flavobacteriales</taxon>
        <taxon>Flavobacteriaceae</taxon>
    </lineage>
</organism>
<proteinExistence type="predicted"/>
<dbReference type="PANTHER" id="PTHR22916:SF3">
    <property type="entry name" value="UDP-GLCNAC:BETAGAL BETA-1,3-N-ACETYLGLUCOSAMINYLTRANSFERASE-LIKE PROTEIN 1"/>
    <property type="match status" value="1"/>
</dbReference>
<dbReference type="CDD" id="cd00761">
    <property type="entry name" value="Glyco_tranf_GTA_type"/>
    <property type="match status" value="1"/>
</dbReference>
<comment type="caution">
    <text evidence="2">The sequence shown here is derived from an EMBL/GenBank/DDBJ whole genome shotgun (WGS) entry which is preliminary data.</text>
</comment>
<accession>A0ABR8LTS5</accession>
<dbReference type="Proteomes" id="UP000627521">
    <property type="component" value="Unassembled WGS sequence"/>
</dbReference>
<dbReference type="EMBL" id="JACXXH010000004">
    <property type="protein sequence ID" value="MBD3863578.1"/>
    <property type="molecule type" value="Genomic_DNA"/>
</dbReference>
<protein>
    <submittedName>
        <fullName evidence="2">Glycosyltransferase family 2 protein</fullName>
    </submittedName>
</protein>
<name>A0ABR8LTS5_9FLAO</name>
<evidence type="ECO:0000313" key="2">
    <source>
        <dbReference type="EMBL" id="MBD3863578.1"/>
    </source>
</evidence>
<dbReference type="SUPFAM" id="SSF53448">
    <property type="entry name" value="Nucleotide-diphospho-sugar transferases"/>
    <property type="match status" value="1"/>
</dbReference>
<feature type="domain" description="Glycosyltransferase 2-like" evidence="1">
    <location>
        <begin position="7"/>
        <end position="160"/>
    </location>
</feature>
<reference evidence="2 3" key="1">
    <citation type="submission" date="2020-09" db="EMBL/GenBank/DDBJ databases">
        <title>Bacillus nautilus sp. nov., Chryseoglobus crepusculi sp. nov, and Psychrobacter noctis sp. nov., isolated from deep-sea sponges from the equatorial Atlantic.</title>
        <authorList>
            <person name="Stennett H.L."/>
            <person name="Williams S.E."/>
        </authorList>
    </citation>
    <scope>NUCLEOTIDE SEQUENCE [LARGE SCALE GENOMIC DNA]</scope>
    <source>
        <strain evidence="2 3">28M-24</strain>
    </source>
</reference>
<dbReference type="Gene3D" id="3.90.550.10">
    <property type="entry name" value="Spore Coat Polysaccharide Biosynthesis Protein SpsA, Chain A"/>
    <property type="match status" value="1"/>
</dbReference>
<gene>
    <name evidence="2" type="ORF">IEG06_08940</name>
</gene>